<evidence type="ECO:0000313" key="3">
    <source>
        <dbReference type="Proteomes" id="UP000253919"/>
    </source>
</evidence>
<dbReference type="RefSeq" id="WP_115373692.1">
    <property type="nucleotide sequence ID" value="NZ_QASA01000001.1"/>
</dbReference>
<proteinExistence type="predicted"/>
<reference evidence="2 3" key="1">
    <citation type="submission" date="2018-04" db="EMBL/GenBank/DDBJ databases">
        <title>Adhaeribacter sp. HMF7616 genome sequencing and assembly.</title>
        <authorList>
            <person name="Kang H."/>
            <person name="Kang J."/>
            <person name="Cha I."/>
            <person name="Kim H."/>
            <person name="Joh K."/>
        </authorList>
    </citation>
    <scope>NUCLEOTIDE SEQUENCE [LARGE SCALE GENOMIC DNA]</scope>
    <source>
        <strain evidence="2 3">HMF7616</strain>
    </source>
</reference>
<dbReference type="SUPFAM" id="SSF160574">
    <property type="entry name" value="BT0923-like"/>
    <property type="match status" value="1"/>
</dbReference>
<dbReference type="OrthoDB" id="669738at2"/>
<name>A0A369QI36_9BACT</name>
<sequence length="150" mass="17007">MKKVIYTVLLVTGLSVSTFAADDYRYSKEVKASSIAKAQFNDLYTGATNVSWVVTDKFQKAFFNLDGVNMTAFYDLDGNHLATTQVGKTNQLSEVALARIAKTYKGYEISKVIQYNSESTVYFVDLKKGEKEVLVRVMPDNYVYFFKQLK</sequence>
<dbReference type="Gene3D" id="3.10.450.360">
    <property type="match status" value="1"/>
</dbReference>
<evidence type="ECO:0000313" key="2">
    <source>
        <dbReference type="EMBL" id="RDC64551.1"/>
    </source>
</evidence>
<protein>
    <recommendedName>
        <fullName evidence="4">Beta-lactamase-inhibitor-like PepSY-like domain-containing protein</fullName>
    </recommendedName>
</protein>
<dbReference type="Proteomes" id="UP000253919">
    <property type="component" value="Unassembled WGS sequence"/>
</dbReference>
<evidence type="ECO:0000256" key="1">
    <source>
        <dbReference type="SAM" id="SignalP"/>
    </source>
</evidence>
<feature type="chain" id="PRO_5017034909" description="Beta-lactamase-inhibitor-like PepSY-like domain-containing protein" evidence="1">
    <location>
        <begin position="21"/>
        <end position="150"/>
    </location>
</feature>
<dbReference type="EMBL" id="QASA01000001">
    <property type="protein sequence ID" value="RDC64551.1"/>
    <property type="molecule type" value="Genomic_DNA"/>
</dbReference>
<organism evidence="2 3">
    <name type="scientific">Adhaeribacter pallidiroseus</name>
    <dbReference type="NCBI Taxonomy" id="2072847"/>
    <lineage>
        <taxon>Bacteria</taxon>
        <taxon>Pseudomonadati</taxon>
        <taxon>Bacteroidota</taxon>
        <taxon>Cytophagia</taxon>
        <taxon>Cytophagales</taxon>
        <taxon>Hymenobacteraceae</taxon>
        <taxon>Adhaeribacter</taxon>
    </lineage>
</organism>
<feature type="signal peptide" evidence="1">
    <location>
        <begin position="1"/>
        <end position="20"/>
    </location>
</feature>
<evidence type="ECO:0008006" key="4">
    <source>
        <dbReference type="Google" id="ProtNLM"/>
    </source>
</evidence>
<accession>A0A369QI36</accession>
<dbReference type="AlphaFoldDB" id="A0A369QI36"/>
<keyword evidence="1" id="KW-0732">Signal</keyword>
<keyword evidence="3" id="KW-1185">Reference proteome</keyword>
<gene>
    <name evidence="2" type="ORF">AHMF7616_03165</name>
</gene>
<comment type="caution">
    <text evidence="2">The sequence shown here is derived from an EMBL/GenBank/DDBJ whole genome shotgun (WGS) entry which is preliminary data.</text>
</comment>